<dbReference type="GO" id="GO:0005886">
    <property type="term" value="C:plasma membrane"/>
    <property type="evidence" value="ECO:0007669"/>
    <property type="project" value="UniProtKB-SubCell"/>
</dbReference>
<keyword evidence="15" id="KW-1185">Reference proteome</keyword>
<gene>
    <name evidence="14" type="ORF">PENANT_c016G02476</name>
</gene>
<proteinExistence type="inferred from homology"/>
<comment type="caution">
    <text evidence="14">The sequence shown here is derived from an EMBL/GenBank/DDBJ whole genome shotgun (WGS) entry which is preliminary data.</text>
</comment>
<feature type="transmembrane region" description="Helical" evidence="12">
    <location>
        <begin position="540"/>
        <end position="561"/>
    </location>
</feature>
<dbReference type="InterPro" id="IPR027417">
    <property type="entry name" value="P-loop_NTPase"/>
</dbReference>
<dbReference type="SUPFAM" id="SSF52540">
    <property type="entry name" value="P-loop containing nucleoside triphosphate hydrolases"/>
    <property type="match status" value="2"/>
</dbReference>
<dbReference type="InterPro" id="IPR003593">
    <property type="entry name" value="AAA+_ATPase"/>
</dbReference>
<accession>A0A1V6Q3C0</accession>
<evidence type="ECO:0000256" key="8">
    <source>
        <dbReference type="ARBA" id="ARBA00022989"/>
    </source>
</evidence>
<feature type="region of interest" description="Disordered" evidence="11">
    <location>
        <begin position="1126"/>
        <end position="1152"/>
    </location>
</feature>
<comment type="subcellular location">
    <subcellularLocation>
        <location evidence="1">Cell membrane</location>
        <topology evidence="1">Multi-pass membrane protein</topology>
    </subcellularLocation>
</comment>
<evidence type="ECO:0000256" key="12">
    <source>
        <dbReference type="SAM" id="Phobius"/>
    </source>
</evidence>
<dbReference type="CDD" id="cd03232">
    <property type="entry name" value="ABCG_PDR_domain2"/>
    <property type="match status" value="1"/>
</dbReference>
<evidence type="ECO:0000256" key="4">
    <source>
        <dbReference type="ARBA" id="ARBA00022475"/>
    </source>
</evidence>
<feature type="transmembrane region" description="Helical" evidence="12">
    <location>
        <begin position="1251"/>
        <end position="1275"/>
    </location>
</feature>
<dbReference type="FunFam" id="3.40.50.300:FF:000054">
    <property type="entry name" value="ABC multidrug transporter atrF"/>
    <property type="match status" value="1"/>
</dbReference>
<feature type="region of interest" description="Disordered" evidence="11">
    <location>
        <begin position="1"/>
        <end position="84"/>
    </location>
</feature>
<dbReference type="Pfam" id="PF19055">
    <property type="entry name" value="ABC2_membrane_7"/>
    <property type="match status" value="1"/>
</dbReference>
<dbReference type="Gene3D" id="3.40.50.300">
    <property type="entry name" value="P-loop containing nucleotide triphosphate hydrolases"/>
    <property type="match status" value="2"/>
</dbReference>
<feature type="domain" description="ABC transporter" evidence="13">
    <location>
        <begin position="141"/>
        <end position="404"/>
    </location>
</feature>
<dbReference type="GO" id="GO:0140359">
    <property type="term" value="F:ABC-type transporter activity"/>
    <property type="evidence" value="ECO:0007669"/>
    <property type="project" value="InterPro"/>
</dbReference>
<dbReference type="Pfam" id="PF14510">
    <property type="entry name" value="ABC_trans_N"/>
    <property type="match status" value="1"/>
</dbReference>
<feature type="transmembrane region" description="Helical" evidence="12">
    <location>
        <begin position="647"/>
        <end position="667"/>
    </location>
</feature>
<feature type="transmembrane region" description="Helical" evidence="12">
    <location>
        <begin position="1295"/>
        <end position="1315"/>
    </location>
</feature>
<sequence>MEKGHSAADEPTSASYPKPTTNHPGSSTSSASSVRSDITKNFEPVRTTSPEPESNSSGTRLNDESLANTISRRRSYASGHETKGEEWAQIERLISRMFGQERKENSEEEKTRHVGVVWRNLTVKGVGLGAALQPTNGDIFLGLPRLIKRLLTRGRKGTGTGKPSIRTILDDFSGCVRPGEMLLVLGRPGSGCSTFLKVLGNQRAGYESIEGDVRYGGTESEKMAKHYRSEVLYNPEDDLHYATLSVRDTLLFALKTRTPEKASRIPGESRKDYQQTFLTAIAKLFWIEHALGTKVGNELIRGVSGGEKKRTSIAEAMVTKASTQCWDNSTKGLDASTALEYVQSLRSLTNTAHVSTVVALYQASENLFNLFDKVILIEDGKCAFFGPSHDAKVYFERLGFECPPRWTTPDFLTSVSDPHARRVKPGWEDRIPRTADQFQAAYRQSDTFKGTLADIEKFEEEIKSEEHEREAARKNMKQKNYTVPFHKQVWILTHRQFLVMFGDRQSLIGKWSVITFQALIVGSLFYNLPDTSAGVFTRGGVMFFILLFNALLAMAELTAAFESRPILMKHKSFSFYRPAAYALAQVVVDVPLVLIQVVLFDVVVYFMANLARTASQFFINLLFIFMLTMTMYSFFRALGALCASLDVATRLTGVAIQALVVYTGYLIPPWKMHPWLKWLIWINPVQYAFEALMANEFYGLKIKCEPPYIVPDGPGTSPSHQSCAIQGSSPNSLIVDGSRYIETAYTYSRAHLWRNLGIIIGWLILFICLTMLGMELQRPNKGGSSVTVFKRGEAPKTVQDAIEDSGPPADEESTEKNDSTSDMNGDEFKNAGQKVQGISKNTSIFTWQNVNYTIPYKGGERQLLKDVQGYVKPGRLTALMGASGAGKTTLLNALAQRINFGVVTGNFLVDGKPLPKSFQRATGFAEQMDIHEPTATVRESLRFSALLRQPKEVPLQEKYEYCEKVIDLLEMRPIAGATVGSAGSGLNQEQRKRLTIAVELASKPELLLFLDEPTSGLDSLAAFNIVRFLRRLADAGQAVLCTIHQPSAVLFEQFDELLLLKSGGSVVYNGPLGNDSKMLIEYFERNGGKKCSPHANPAEYMLEVIGAGNPDYKGQDWGEVWANSSESKQLSEDIEETISSRRDAQSDDTTKDDREFAMPLHVQILAVTKRAFVAYWRIPDYILGKFMLHIFTGLFNTFTFWHLGNSYIDMQSRLFSVFMTLTISPPLIQQLQPRFLHFRGLYESRESNSKIYSWAAFVTSTILPELPYSIVAGSIYFNCWYWGTWFPRDSFSSGYVWMLLMLFELYYVGFGQFIAAFAPNELFASLLVPCFFTFIAAFCGVVVPYAALPHFWQSWMYWLTPFHYLLEGFVGVITHNIPVRCVPREEAQFSPPPGQTCAEYAGPYAQQAGGSVRDAGNGMCSFCQYSIGDQFAKSLNIFYSHKWRAYGIFWGYIIFDFAVVFAFSWLYLHGVRNLKRWLSERKTRKSKVNSS</sequence>
<feature type="compositionally biased region" description="Low complexity" evidence="11">
    <location>
        <begin position="26"/>
        <end position="36"/>
    </location>
</feature>
<evidence type="ECO:0000313" key="15">
    <source>
        <dbReference type="Proteomes" id="UP000191672"/>
    </source>
</evidence>
<keyword evidence="4" id="KW-1003">Cell membrane</keyword>
<dbReference type="EMBL" id="MDYN01000016">
    <property type="protein sequence ID" value="OQD83507.1"/>
    <property type="molecule type" value="Genomic_DNA"/>
</dbReference>
<comment type="similarity">
    <text evidence="2">Belongs to the ABC transporter superfamily. ABCG family. PDR (TC 3.A.1.205) subfamily.</text>
</comment>
<reference evidence="15" key="1">
    <citation type="journal article" date="2017" name="Nat. Microbiol.">
        <title>Global analysis of biosynthetic gene clusters reveals vast potential of secondary metabolite production in Penicillium species.</title>
        <authorList>
            <person name="Nielsen J.C."/>
            <person name="Grijseels S."/>
            <person name="Prigent S."/>
            <person name="Ji B."/>
            <person name="Dainat J."/>
            <person name="Nielsen K.F."/>
            <person name="Frisvad J.C."/>
            <person name="Workman M."/>
            <person name="Nielsen J."/>
        </authorList>
    </citation>
    <scope>NUCLEOTIDE SEQUENCE [LARGE SCALE GENOMIC DNA]</scope>
    <source>
        <strain evidence="15">IBT 31811</strain>
    </source>
</reference>
<feature type="transmembrane region" description="Helical" evidence="12">
    <location>
        <begin position="507"/>
        <end position="528"/>
    </location>
</feature>
<keyword evidence="10" id="KW-0175">Coiled coil</keyword>
<dbReference type="GO" id="GO:0016887">
    <property type="term" value="F:ATP hydrolysis activity"/>
    <property type="evidence" value="ECO:0007669"/>
    <property type="project" value="InterPro"/>
</dbReference>
<dbReference type="InterPro" id="IPR034001">
    <property type="entry name" value="ABCG_PDR_1"/>
</dbReference>
<feature type="transmembrane region" description="Helical" evidence="12">
    <location>
        <begin position="582"/>
        <end position="608"/>
    </location>
</feature>
<dbReference type="InterPro" id="IPR034003">
    <property type="entry name" value="ABCG_PDR_2"/>
</dbReference>
<dbReference type="STRING" id="416450.A0A1V6Q3C0"/>
<evidence type="ECO:0000256" key="2">
    <source>
        <dbReference type="ARBA" id="ARBA00006012"/>
    </source>
</evidence>
<evidence type="ECO:0000256" key="7">
    <source>
        <dbReference type="ARBA" id="ARBA00022840"/>
    </source>
</evidence>
<feature type="compositionally biased region" description="Polar residues" evidence="11">
    <location>
        <begin position="12"/>
        <end position="25"/>
    </location>
</feature>
<dbReference type="PROSITE" id="PS50893">
    <property type="entry name" value="ABC_TRANSPORTER_2"/>
    <property type="match status" value="2"/>
</dbReference>
<feature type="region of interest" description="Disordered" evidence="11">
    <location>
        <begin position="796"/>
        <end position="829"/>
    </location>
</feature>
<dbReference type="PANTHER" id="PTHR19241">
    <property type="entry name" value="ATP-BINDING CASSETTE TRANSPORTER"/>
    <property type="match status" value="1"/>
</dbReference>
<evidence type="ECO:0000256" key="10">
    <source>
        <dbReference type="SAM" id="Coils"/>
    </source>
</evidence>
<evidence type="ECO:0000313" key="14">
    <source>
        <dbReference type="EMBL" id="OQD83507.1"/>
    </source>
</evidence>
<organism evidence="14 15">
    <name type="scientific">Penicillium antarcticum</name>
    <dbReference type="NCBI Taxonomy" id="416450"/>
    <lineage>
        <taxon>Eukaryota</taxon>
        <taxon>Fungi</taxon>
        <taxon>Dikarya</taxon>
        <taxon>Ascomycota</taxon>
        <taxon>Pezizomycotina</taxon>
        <taxon>Eurotiomycetes</taxon>
        <taxon>Eurotiomycetidae</taxon>
        <taxon>Eurotiales</taxon>
        <taxon>Aspergillaceae</taxon>
        <taxon>Penicillium</taxon>
    </lineage>
</organism>
<dbReference type="FunFam" id="3.40.50.300:FF:002416">
    <property type="entry name" value="ABC multidrug transporter (Eurofung)"/>
    <property type="match status" value="1"/>
</dbReference>
<dbReference type="Pfam" id="PF01061">
    <property type="entry name" value="ABC2_membrane"/>
    <property type="match status" value="2"/>
</dbReference>
<feature type="compositionally biased region" description="Basic and acidic residues" evidence="11">
    <location>
        <begin position="1138"/>
        <end position="1152"/>
    </location>
</feature>
<keyword evidence="5 12" id="KW-0812">Transmembrane</keyword>
<keyword evidence="6" id="KW-0547">Nucleotide-binding</keyword>
<feature type="transmembrane region" description="Helical" evidence="12">
    <location>
        <begin position="1448"/>
        <end position="1468"/>
    </location>
</feature>
<dbReference type="InterPro" id="IPR013525">
    <property type="entry name" value="ABC2_TM"/>
</dbReference>
<dbReference type="CDD" id="cd03233">
    <property type="entry name" value="ABCG_PDR_domain1"/>
    <property type="match status" value="1"/>
</dbReference>
<feature type="transmembrane region" description="Helical" evidence="12">
    <location>
        <begin position="1186"/>
        <end position="1204"/>
    </location>
</feature>
<dbReference type="GO" id="GO:0005524">
    <property type="term" value="F:ATP binding"/>
    <property type="evidence" value="ECO:0007669"/>
    <property type="project" value="UniProtKB-KW"/>
</dbReference>
<feature type="compositionally biased region" description="Polar residues" evidence="11">
    <location>
        <begin position="46"/>
        <end position="70"/>
    </location>
</feature>
<evidence type="ECO:0000256" key="9">
    <source>
        <dbReference type="ARBA" id="ARBA00023136"/>
    </source>
</evidence>
<feature type="domain" description="ABC transporter" evidence="13">
    <location>
        <begin position="845"/>
        <end position="1087"/>
    </location>
</feature>
<evidence type="ECO:0000256" key="1">
    <source>
        <dbReference type="ARBA" id="ARBA00004651"/>
    </source>
</evidence>
<keyword evidence="3" id="KW-0813">Transport</keyword>
<keyword evidence="7" id="KW-0067">ATP-binding</keyword>
<protein>
    <recommendedName>
        <fullName evidence="13">ABC transporter domain-containing protein</fullName>
    </recommendedName>
</protein>
<keyword evidence="9 12" id="KW-0472">Membrane</keyword>
<name>A0A1V6Q3C0_9EURO</name>
<feature type="coiled-coil region" evidence="10">
    <location>
        <begin position="448"/>
        <end position="475"/>
    </location>
</feature>
<evidence type="ECO:0000259" key="13">
    <source>
        <dbReference type="PROSITE" id="PS50893"/>
    </source>
</evidence>
<dbReference type="Pfam" id="PF06422">
    <property type="entry name" value="PDR_CDR"/>
    <property type="match status" value="1"/>
</dbReference>
<dbReference type="InterPro" id="IPR003439">
    <property type="entry name" value="ABC_transporter-like_ATP-bd"/>
</dbReference>
<feature type="transmembrane region" description="Helical" evidence="12">
    <location>
        <begin position="752"/>
        <end position="772"/>
    </location>
</feature>
<feature type="transmembrane region" description="Helical" evidence="12">
    <location>
        <begin position="614"/>
        <end position="635"/>
    </location>
</feature>
<evidence type="ECO:0000256" key="5">
    <source>
        <dbReference type="ARBA" id="ARBA00022692"/>
    </source>
</evidence>
<evidence type="ECO:0000256" key="3">
    <source>
        <dbReference type="ARBA" id="ARBA00022448"/>
    </source>
</evidence>
<feature type="transmembrane region" description="Helical" evidence="12">
    <location>
        <begin position="1322"/>
        <end position="1348"/>
    </location>
</feature>
<dbReference type="InterPro" id="IPR029481">
    <property type="entry name" value="ABC_trans_N"/>
</dbReference>
<evidence type="ECO:0000256" key="11">
    <source>
        <dbReference type="SAM" id="MobiDB-lite"/>
    </source>
</evidence>
<dbReference type="InterPro" id="IPR043926">
    <property type="entry name" value="ABCG_dom"/>
</dbReference>
<dbReference type="SMART" id="SM00382">
    <property type="entry name" value="AAA"/>
    <property type="match status" value="2"/>
</dbReference>
<keyword evidence="8 12" id="KW-1133">Transmembrane helix</keyword>
<dbReference type="Pfam" id="PF00005">
    <property type="entry name" value="ABC_tran"/>
    <property type="match status" value="2"/>
</dbReference>
<dbReference type="InterPro" id="IPR010929">
    <property type="entry name" value="PDR_CDR_ABC"/>
</dbReference>
<dbReference type="Proteomes" id="UP000191672">
    <property type="component" value="Unassembled WGS sequence"/>
</dbReference>
<evidence type="ECO:0000256" key="6">
    <source>
        <dbReference type="ARBA" id="ARBA00022741"/>
    </source>
</evidence>